<feature type="region of interest" description="Disordered" evidence="1">
    <location>
        <begin position="182"/>
        <end position="201"/>
    </location>
</feature>
<proteinExistence type="predicted"/>
<dbReference type="AlphaFoldDB" id="A0A1D2A2U1"/>
<protein>
    <submittedName>
        <fullName evidence="2">Uncharacterized protein</fullName>
    </submittedName>
</protein>
<feature type="compositionally biased region" description="Basic and acidic residues" evidence="1">
    <location>
        <begin position="182"/>
        <end position="195"/>
    </location>
</feature>
<feature type="region of interest" description="Disordered" evidence="1">
    <location>
        <begin position="1"/>
        <end position="22"/>
    </location>
</feature>
<evidence type="ECO:0000313" key="2">
    <source>
        <dbReference type="EMBL" id="JAT73401.1"/>
    </source>
</evidence>
<gene>
    <name evidence="2" type="ORF">g.59999</name>
</gene>
<sequence>MLGSLGSEHDTPPAQAHAPTRHRYETVIVSVTSPVQAETAASAACADLRQALEDKEGMERLLREASLYHESLSQRLAQSEQALASMHAENAKLQGCKQGLAAAEAAAEDAARHAAELSLRNEEALARVRAIDEHLLEHRRQIQHLESTVTALRSEREEANKACEGLHAELERKKEMLATTQHDMEAQERQRRRALESTASELEACQQRCEARRGRR</sequence>
<accession>A0A1D2A2U1</accession>
<evidence type="ECO:0000256" key="1">
    <source>
        <dbReference type="SAM" id="MobiDB-lite"/>
    </source>
</evidence>
<dbReference type="EMBL" id="GDKF01005221">
    <property type="protein sequence ID" value="JAT73401.1"/>
    <property type="molecule type" value="Transcribed_RNA"/>
</dbReference>
<name>A0A1D2A2U1_AUXPR</name>
<organism evidence="2">
    <name type="scientific">Auxenochlorella protothecoides</name>
    <name type="common">Green microalga</name>
    <name type="synonym">Chlorella protothecoides</name>
    <dbReference type="NCBI Taxonomy" id="3075"/>
    <lineage>
        <taxon>Eukaryota</taxon>
        <taxon>Viridiplantae</taxon>
        <taxon>Chlorophyta</taxon>
        <taxon>core chlorophytes</taxon>
        <taxon>Trebouxiophyceae</taxon>
        <taxon>Chlorellales</taxon>
        <taxon>Chlorellaceae</taxon>
        <taxon>Auxenochlorella</taxon>
    </lineage>
</organism>
<reference evidence="2" key="1">
    <citation type="submission" date="2015-08" db="EMBL/GenBank/DDBJ databases">
        <authorList>
            <person name="Babu N.S."/>
            <person name="Beckwith C.J."/>
            <person name="Beseler K.G."/>
            <person name="Brison A."/>
            <person name="Carone J.V."/>
            <person name="Caskin T.P."/>
            <person name="Diamond M."/>
            <person name="Durham M.E."/>
            <person name="Foxe J.M."/>
            <person name="Go M."/>
            <person name="Henderson B.A."/>
            <person name="Jones I.B."/>
            <person name="McGettigan J.A."/>
            <person name="Micheletti S.J."/>
            <person name="Nasrallah M.E."/>
            <person name="Ortiz D."/>
            <person name="Piller C.R."/>
            <person name="Privatt S.R."/>
            <person name="Schneider S.L."/>
            <person name="Sharp S."/>
            <person name="Smith T.C."/>
            <person name="Stanton J.D."/>
            <person name="Ullery H.E."/>
            <person name="Wilson R.J."/>
            <person name="Serrano M.G."/>
            <person name="Buck G."/>
            <person name="Lee V."/>
            <person name="Wang Y."/>
            <person name="Carvalho R."/>
            <person name="Voegtly L."/>
            <person name="Shi R."/>
            <person name="Duckworth R."/>
            <person name="Johnson A."/>
            <person name="Loviza R."/>
            <person name="Walstead R."/>
            <person name="Shah Z."/>
            <person name="Kiflezghi M."/>
            <person name="Wade K."/>
            <person name="Ball S.L."/>
            <person name="Bradley K.W."/>
            <person name="Asai D.J."/>
            <person name="Bowman C.A."/>
            <person name="Russell D.A."/>
            <person name="Pope W.H."/>
            <person name="Jacobs-Sera D."/>
            <person name="Hendrix R.W."/>
            <person name="Hatfull G.F."/>
        </authorList>
    </citation>
    <scope>NUCLEOTIDE SEQUENCE</scope>
</reference>